<dbReference type="AlphaFoldDB" id="A0A1I1FJM3"/>
<keyword evidence="4" id="KW-1185">Reference proteome</keyword>
<dbReference type="Pfam" id="PF03009">
    <property type="entry name" value="GDPD"/>
    <property type="match status" value="2"/>
</dbReference>
<dbReference type="InterPro" id="IPR030395">
    <property type="entry name" value="GP_PDE_dom"/>
</dbReference>
<dbReference type="OrthoDB" id="9758957at2"/>
<dbReference type="InterPro" id="IPR017946">
    <property type="entry name" value="PLC-like_Pdiesterase_TIM-brl"/>
</dbReference>
<reference evidence="3 4" key="1">
    <citation type="submission" date="2016-10" db="EMBL/GenBank/DDBJ databases">
        <authorList>
            <person name="de Groot N.N."/>
        </authorList>
    </citation>
    <scope>NUCLEOTIDE SEQUENCE [LARGE SCALE GENOMIC DNA]</scope>
    <source>
        <strain evidence="3 4">CGMCC 1.7056</strain>
    </source>
</reference>
<keyword evidence="1" id="KW-0732">Signal</keyword>
<dbReference type="GO" id="GO:0008081">
    <property type="term" value="F:phosphoric diester hydrolase activity"/>
    <property type="evidence" value="ECO:0007669"/>
    <property type="project" value="InterPro"/>
</dbReference>
<dbReference type="STRING" id="574651.SAMN04487968_10327"/>
<dbReference type="SUPFAM" id="SSF51695">
    <property type="entry name" value="PLC-like phosphodiesterases"/>
    <property type="match status" value="1"/>
</dbReference>
<dbReference type="EMBL" id="FOLB01000003">
    <property type="protein sequence ID" value="SFB99617.1"/>
    <property type="molecule type" value="Genomic_DNA"/>
</dbReference>
<feature type="chain" id="PRO_5039339704" evidence="1">
    <location>
        <begin position="21"/>
        <end position="525"/>
    </location>
</feature>
<feature type="signal peptide" evidence="1">
    <location>
        <begin position="1"/>
        <end position="20"/>
    </location>
</feature>
<dbReference type="RefSeq" id="WP_091120908.1">
    <property type="nucleotide sequence ID" value="NZ_FOLB01000003.1"/>
</dbReference>
<dbReference type="PANTHER" id="PTHR46211:SF14">
    <property type="entry name" value="GLYCEROPHOSPHODIESTER PHOSPHODIESTERASE"/>
    <property type="match status" value="1"/>
</dbReference>
<protein>
    <submittedName>
        <fullName evidence="3">Glycerophosphoryl diester phosphodiesterase</fullName>
    </submittedName>
</protein>
<dbReference type="PROSITE" id="PS51704">
    <property type="entry name" value="GP_PDE"/>
    <property type="match status" value="1"/>
</dbReference>
<dbReference type="Gene3D" id="3.20.20.190">
    <property type="entry name" value="Phosphatidylinositol (PI) phosphodiesterase"/>
    <property type="match status" value="1"/>
</dbReference>
<sequence>MPRRPLAALFTLALVPLAGAGLVAGASPASAKIVHVRAPHVSGALPIGNEPVTISGNLGRSVVRTVRLQRLYGGGWHTVSRATAGARHGHYHFRVATPGPSSRWRVTAPPVNRDGKRYQRRLTGSMRLNTAVQTASVSAARSVRIATPLAVSLAFAPARPGRGAALEINDGSGWRSLAGLAQDGAGHAAFSYTPPASGVVQLRAVAAAYHGAAAVAGPPTTLYILPAKRMKVAAHRGYSGYYPENTLAAYTGALDQSAPSAPADWLETDFQKTAPTPVDQTCDDGTATVAGKSYWVALHDADLARTTNVESAFPRATNPTKYDAQGRPLVGLFTLCEIKKLDAGSWKSSKWAGTRVPTLEQTLDLLVGSSATDTQLLVEPKHATPTEAIELYDAIKAYDTAHAGPGYQELLPADPAVHTDRAVFNTFNDAVVAALNAQRPGAEVAMVADEPGEVAPRTDRTTMGIFLRDDLATQANINLVHAAHQQVFVWTVNDRDRWLELDARGVDNLVTDASKPAREQLTGTE</sequence>
<evidence type="ECO:0000256" key="1">
    <source>
        <dbReference type="SAM" id="SignalP"/>
    </source>
</evidence>
<accession>A0A1I1FJM3</accession>
<evidence type="ECO:0000313" key="3">
    <source>
        <dbReference type="EMBL" id="SFB99617.1"/>
    </source>
</evidence>
<name>A0A1I1FJM3_9ACTN</name>
<proteinExistence type="predicted"/>
<gene>
    <name evidence="3" type="ORF">SAMN04487968_10327</name>
</gene>
<dbReference type="PANTHER" id="PTHR46211">
    <property type="entry name" value="GLYCEROPHOSPHORYL DIESTER PHOSPHODIESTERASE"/>
    <property type="match status" value="1"/>
</dbReference>
<evidence type="ECO:0000259" key="2">
    <source>
        <dbReference type="PROSITE" id="PS51704"/>
    </source>
</evidence>
<evidence type="ECO:0000313" key="4">
    <source>
        <dbReference type="Proteomes" id="UP000198832"/>
    </source>
</evidence>
<feature type="domain" description="GP-PDE" evidence="2">
    <location>
        <begin position="230"/>
        <end position="521"/>
    </location>
</feature>
<organism evidence="3 4">
    <name type="scientific">Nocardioides terrae</name>
    <dbReference type="NCBI Taxonomy" id="574651"/>
    <lineage>
        <taxon>Bacteria</taxon>
        <taxon>Bacillati</taxon>
        <taxon>Actinomycetota</taxon>
        <taxon>Actinomycetes</taxon>
        <taxon>Propionibacteriales</taxon>
        <taxon>Nocardioidaceae</taxon>
        <taxon>Nocardioides</taxon>
    </lineage>
</organism>
<dbReference type="Proteomes" id="UP000198832">
    <property type="component" value="Unassembled WGS sequence"/>
</dbReference>
<dbReference type="GO" id="GO:0006629">
    <property type="term" value="P:lipid metabolic process"/>
    <property type="evidence" value="ECO:0007669"/>
    <property type="project" value="InterPro"/>
</dbReference>